<dbReference type="NCBIfam" id="NF033707">
    <property type="entry name" value="T9SS_sortase"/>
    <property type="match status" value="1"/>
</dbReference>
<gene>
    <name evidence="3" type="ORF">CLV98_101409</name>
</gene>
<keyword evidence="4" id="KW-1185">Reference proteome</keyword>
<proteinExistence type="predicted"/>
<comment type="caution">
    <text evidence="3">The sequence shown here is derived from an EMBL/GenBank/DDBJ whole genome shotgun (WGS) entry which is preliminary data.</text>
</comment>
<dbReference type="Proteomes" id="UP000245880">
    <property type="component" value="Unassembled WGS sequence"/>
</dbReference>
<dbReference type="OrthoDB" id="9809780at2"/>
<sequence length="1119" mass="123585">MYWLKYIKTLRLLLASFVGCGFLLTFTTLRAQNTSRLVSGAWMKLGVTKTGIYKVDRDFIRKIGWDPTSIDPRTVKIYGLGGAMLPQANSLARPAEPLEGAAWFDGQADGQWDASDALYFYAEGPHTIFYDSDTKRLAHQLHSYSDTNYYFITYGGQVGRRIESSALPPWAGQPLLTSFVDYWFHETERYNLLQSGRRWWGEYLGGSPLAVSVPMSDLLPGSEVSVRFSAIASAQVTTGFTLTLNGATIGTGNFGTVPGQTYTQKGAIAEGSYVSTLSGAPADIQNITVAYHNNGQLSAQAFLDYLTLQGLRSFKAYDQQQIYHFLPASSDTTSYHIDGLSGSGQLWDVTVPLSPGLLLKGTTANFSLKNSRRYRRFIGFDPQQALVPTSYSPVDQPTVEVYAQVALLIITAPAFVEQAQRLADFRHSQDGLPSAVVTTDQIYNHHASGKADPVAIRDYIRNVYQNSKLKYVLLFGDATYDYKNNLKNQTPSQWAAWVPTYQSRESLLPVYTYASDDFFGFMDEDEGAWEESVAGDELLDIGVGRLPVKSLEEADQMVEKLMHYQSPGSMGAWHNTVRFVADDGDGNIHQYHASELAKLIDHTFLTKKIFLDEQPQKAVEGGQRSPATNGLIRDGIERGSLIMNYTGHGGGSGWAEEQILTLSDMIGMRGYDNLPILVTATCDFGRFDNMAQVSGGELMVLSPKGGAIAALSTTRPVYSSTNFTLNKALYRALSQSDTLLRLGDLVRETKNNSLVGSLNRNFTLIGDPSMPVVDQSRTIKWSAVPDTLRPQQRVKLQGQIQLTRTGELDGDFDGVAYLSIYDQPSSFATLGDQDGPEKYTDNRNKLYEGSLSVQGGAFELEFIVPVSTDTAFRIGRASVYSRSGTGTHTASAQLPLVIGGKATATSSAATQISAFLNDESFRDGDLVEPSSLLMVRLQDELGIQLSQPGIILNLNDTLEIGLEDYYRADLDDYTRGTVVYPLQDLPIGHYTATVKVYNSYNNLSKITFGFVVGAQQGIQVSDLVVYPMPFRDQWSFDLKHNRADEDVALELSVLTLSGALIGTEKWILYNAPKDIRKRVTDIALTTKLQPNEMYLYRLIVKSLADRSVSKRMGRLMRAP</sequence>
<protein>
    <submittedName>
        <fullName evidence="3">Peptidase C25-like protein</fullName>
    </submittedName>
</protein>
<evidence type="ECO:0000259" key="2">
    <source>
        <dbReference type="Pfam" id="PF01364"/>
    </source>
</evidence>
<dbReference type="GO" id="GO:0008234">
    <property type="term" value="F:cysteine-type peptidase activity"/>
    <property type="evidence" value="ECO:0007669"/>
    <property type="project" value="InterPro"/>
</dbReference>
<organism evidence="3 4">
    <name type="scientific">Dyadobacter jejuensis</name>
    <dbReference type="NCBI Taxonomy" id="1082580"/>
    <lineage>
        <taxon>Bacteria</taxon>
        <taxon>Pseudomonadati</taxon>
        <taxon>Bacteroidota</taxon>
        <taxon>Cytophagia</taxon>
        <taxon>Cytophagales</taxon>
        <taxon>Spirosomataceae</taxon>
        <taxon>Dyadobacter</taxon>
    </lineage>
</organism>
<dbReference type="Gene3D" id="3.40.50.1460">
    <property type="match status" value="1"/>
</dbReference>
<dbReference type="InterPro" id="IPR029030">
    <property type="entry name" value="Caspase-like_dom_sf"/>
</dbReference>
<dbReference type="EMBL" id="QGDT01000001">
    <property type="protein sequence ID" value="PWJ60228.1"/>
    <property type="molecule type" value="Genomic_DNA"/>
</dbReference>
<evidence type="ECO:0000313" key="3">
    <source>
        <dbReference type="EMBL" id="PWJ60228.1"/>
    </source>
</evidence>
<evidence type="ECO:0000313" key="4">
    <source>
        <dbReference type="Proteomes" id="UP000245880"/>
    </source>
</evidence>
<dbReference type="Pfam" id="PF01364">
    <property type="entry name" value="Peptidase_C25"/>
    <property type="match status" value="1"/>
</dbReference>
<evidence type="ECO:0000256" key="1">
    <source>
        <dbReference type="ARBA" id="ARBA00022729"/>
    </source>
</evidence>
<dbReference type="InterPro" id="IPR001769">
    <property type="entry name" value="Gingipain"/>
</dbReference>
<reference evidence="3 4" key="1">
    <citation type="submission" date="2018-03" db="EMBL/GenBank/DDBJ databases">
        <title>Genomic Encyclopedia of Archaeal and Bacterial Type Strains, Phase II (KMG-II): from individual species to whole genera.</title>
        <authorList>
            <person name="Goeker M."/>
        </authorList>
    </citation>
    <scope>NUCLEOTIDE SEQUENCE [LARGE SCALE GENOMIC DNA]</scope>
    <source>
        <strain evidence="3 4">DSM 100346</strain>
    </source>
</reference>
<dbReference type="CDD" id="cd02258">
    <property type="entry name" value="Peptidase_C25_N"/>
    <property type="match status" value="1"/>
</dbReference>
<dbReference type="RefSeq" id="WP_109672356.1">
    <property type="nucleotide sequence ID" value="NZ_QGDT01000001.1"/>
</dbReference>
<keyword evidence="1" id="KW-0732">Signal</keyword>
<accession>A0A316ART8</accession>
<name>A0A316ART8_9BACT</name>
<feature type="domain" description="Gingipain" evidence="2">
    <location>
        <begin position="408"/>
        <end position="771"/>
    </location>
</feature>
<dbReference type="AlphaFoldDB" id="A0A316ART8"/>
<dbReference type="Gene3D" id="3.40.50.10390">
    <property type="entry name" value="Gingipain r, domain 1"/>
    <property type="match status" value="1"/>
</dbReference>
<dbReference type="GO" id="GO:0006508">
    <property type="term" value="P:proteolysis"/>
    <property type="evidence" value="ECO:0007669"/>
    <property type="project" value="InterPro"/>
</dbReference>
<dbReference type="SUPFAM" id="SSF52129">
    <property type="entry name" value="Caspase-like"/>
    <property type="match status" value="1"/>
</dbReference>
<dbReference type="InterPro" id="IPR029031">
    <property type="entry name" value="Gingipain_N_sf"/>
</dbReference>